<evidence type="ECO:0000313" key="2">
    <source>
        <dbReference type="Proteomes" id="UP000262699"/>
    </source>
</evidence>
<sequence>MSAAKARAEADAARADLIGNLDRLKTRLSPATLVSEAVERAREKAIDVAEQTVETARARPVLAGSVAGGALLLLARKPIFGLFRRLTPSPAPEPDPIELVEGHPS</sequence>
<proteinExistence type="predicted"/>
<reference evidence="1 2" key="1">
    <citation type="journal article" date="2018" name="Nat. Biotechnol.">
        <title>A standardized bacterial taxonomy based on genome phylogeny substantially revises the tree of life.</title>
        <authorList>
            <person name="Parks D.H."/>
            <person name="Chuvochina M."/>
            <person name="Waite D.W."/>
            <person name="Rinke C."/>
            <person name="Skarshewski A."/>
            <person name="Chaumeil P.A."/>
            <person name="Hugenholtz P."/>
        </authorList>
    </citation>
    <scope>NUCLEOTIDE SEQUENCE [LARGE SCALE GENOMIC DNA]</scope>
    <source>
        <strain evidence="1">UBA9015</strain>
    </source>
</reference>
<evidence type="ECO:0000313" key="1">
    <source>
        <dbReference type="EMBL" id="HCB75810.1"/>
    </source>
</evidence>
<dbReference type="Proteomes" id="UP000262699">
    <property type="component" value="Unassembled WGS sequence"/>
</dbReference>
<gene>
    <name evidence="1" type="ORF">DEP91_06495</name>
</gene>
<accession>A0A3D0WAW9</accession>
<dbReference type="Pfam" id="PF12277">
    <property type="entry name" value="DUF3618"/>
    <property type="match status" value="1"/>
</dbReference>
<evidence type="ECO:0008006" key="3">
    <source>
        <dbReference type="Google" id="ProtNLM"/>
    </source>
</evidence>
<protein>
    <recommendedName>
        <fullName evidence="3">DUF3618 domain-containing protein</fullName>
    </recommendedName>
</protein>
<dbReference type="EMBL" id="DOYJ01000184">
    <property type="protein sequence ID" value="HCB75810.1"/>
    <property type="molecule type" value="Genomic_DNA"/>
</dbReference>
<dbReference type="AlphaFoldDB" id="A0A3D0WAW9"/>
<organism evidence="1 2">
    <name type="scientific">Sphingomonas bacterium</name>
    <dbReference type="NCBI Taxonomy" id="1895847"/>
    <lineage>
        <taxon>Bacteria</taxon>
        <taxon>Pseudomonadati</taxon>
        <taxon>Pseudomonadota</taxon>
        <taxon>Alphaproteobacteria</taxon>
        <taxon>Sphingomonadales</taxon>
        <taxon>Sphingomonadaceae</taxon>
        <taxon>Sphingomonas</taxon>
    </lineage>
</organism>
<comment type="caution">
    <text evidence="1">The sequence shown here is derived from an EMBL/GenBank/DDBJ whole genome shotgun (WGS) entry which is preliminary data.</text>
</comment>
<dbReference type="InterPro" id="IPR022062">
    <property type="entry name" value="DUF3618"/>
</dbReference>
<name>A0A3D0WAW9_9SPHN</name>